<dbReference type="SUPFAM" id="SSF53850">
    <property type="entry name" value="Periplasmic binding protein-like II"/>
    <property type="match status" value="1"/>
</dbReference>
<proteinExistence type="predicted"/>
<evidence type="ECO:0000256" key="1">
    <source>
        <dbReference type="ARBA" id="ARBA00022729"/>
    </source>
</evidence>
<sequence>MNKKRLVSAFAAGLVLIAGLTACSGNSAAPTKSSSAAAASGNLVIYTGSGPEVTTPLLAAFAKQYPDIHVQIVNAGSGELLARITAEANNPGGDIFLGASPASFSSAPQLFQAYKSKGDAGEVQQDPQNLWHGWDIMPQAILVNTQLLPDKSSWPKTLADLTSSKWSGGKIAFADPTKSGTGQSIVRGMVAAHGWNYISDLAPNLTVLPGSDAMFDAVKGGTQPVGFINEDLGTKWEQAGVPVKMIFPKDGTTNALDAFGIIKGSKDLANAKHFVDFLTSKSGGEVTVNKILRRSTLNGSPTPAGLAKISTFKLIDTSKIATEDVATKFTDTVAEARK</sequence>
<organism evidence="3 4">
    <name type="scientific">Microbacterium rhizosphaerae</name>
    <dbReference type="NCBI Taxonomy" id="1678237"/>
    <lineage>
        <taxon>Bacteria</taxon>
        <taxon>Bacillati</taxon>
        <taxon>Actinomycetota</taxon>
        <taxon>Actinomycetes</taxon>
        <taxon>Micrococcales</taxon>
        <taxon>Microbacteriaceae</taxon>
        <taxon>Microbacterium</taxon>
    </lineage>
</organism>
<dbReference type="PIRSF" id="PIRSF002825">
    <property type="entry name" value="CfbpA"/>
    <property type="match status" value="1"/>
</dbReference>
<keyword evidence="1 2" id="KW-0732">Signal</keyword>
<protein>
    <submittedName>
        <fullName evidence="3">Extracellular solute-binding protein</fullName>
    </submittedName>
</protein>
<name>A0ABZ0SN66_9MICO</name>
<dbReference type="Gene3D" id="3.40.190.10">
    <property type="entry name" value="Periplasmic binding protein-like II"/>
    <property type="match status" value="2"/>
</dbReference>
<evidence type="ECO:0000313" key="3">
    <source>
        <dbReference type="EMBL" id="WPR89659.1"/>
    </source>
</evidence>
<dbReference type="PROSITE" id="PS51257">
    <property type="entry name" value="PROKAR_LIPOPROTEIN"/>
    <property type="match status" value="1"/>
</dbReference>
<feature type="chain" id="PRO_5047392360" evidence="2">
    <location>
        <begin position="29"/>
        <end position="338"/>
    </location>
</feature>
<dbReference type="InterPro" id="IPR026045">
    <property type="entry name" value="Ferric-bd"/>
</dbReference>
<gene>
    <name evidence="3" type="ORF">SM116_18175</name>
</gene>
<dbReference type="EMBL" id="CP139368">
    <property type="protein sequence ID" value="WPR89659.1"/>
    <property type="molecule type" value="Genomic_DNA"/>
</dbReference>
<dbReference type="PANTHER" id="PTHR30006">
    <property type="entry name" value="THIAMINE-BINDING PERIPLASMIC PROTEIN-RELATED"/>
    <property type="match status" value="1"/>
</dbReference>
<dbReference type="RefSeq" id="WP_320942373.1">
    <property type="nucleotide sequence ID" value="NZ_BAABEU010000003.1"/>
</dbReference>
<evidence type="ECO:0000313" key="4">
    <source>
        <dbReference type="Proteomes" id="UP001323798"/>
    </source>
</evidence>
<reference evidence="3 4" key="1">
    <citation type="submission" date="2023-11" db="EMBL/GenBank/DDBJ databases">
        <title>Genome sequence of Microbacterium rhizosphaerae KACC 19337.</title>
        <authorList>
            <person name="Choi H."/>
            <person name="Kim S."/>
            <person name="Kim Y."/>
            <person name="Kwon S.-W."/>
            <person name="Heo J."/>
        </authorList>
    </citation>
    <scope>NUCLEOTIDE SEQUENCE [LARGE SCALE GENOMIC DNA]</scope>
    <source>
        <strain evidence="3 4">KACC 19337</strain>
    </source>
</reference>
<accession>A0ABZ0SN66</accession>
<keyword evidence="4" id="KW-1185">Reference proteome</keyword>
<feature type="signal peptide" evidence="2">
    <location>
        <begin position="1"/>
        <end position="28"/>
    </location>
</feature>
<evidence type="ECO:0000256" key="2">
    <source>
        <dbReference type="SAM" id="SignalP"/>
    </source>
</evidence>
<dbReference type="Pfam" id="PF13531">
    <property type="entry name" value="SBP_bac_11"/>
    <property type="match status" value="1"/>
</dbReference>
<dbReference type="Proteomes" id="UP001323798">
    <property type="component" value="Chromosome"/>
</dbReference>